<accession>A0A0E9NJC4</accession>
<dbReference type="PANTHER" id="PTHR38646:SF1">
    <property type="entry name" value="DUF202 DOMAIN-CONTAINING PROTEIN"/>
    <property type="match status" value="1"/>
</dbReference>
<keyword evidence="1" id="KW-0472">Membrane</keyword>
<dbReference type="Proteomes" id="UP000033140">
    <property type="component" value="Unassembled WGS sequence"/>
</dbReference>
<dbReference type="EMBL" id="BACD03000027">
    <property type="protein sequence ID" value="GAO49944.1"/>
    <property type="molecule type" value="Genomic_DNA"/>
</dbReference>
<dbReference type="Gene3D" id="1.20.1280.50">
    <property type="match status" value="1"/>
</dbReference>
<evidence type="ECO:0000259" key="2">
    <source>
        <dbReference type="PROSITE" id="PS50181"/>
    </source>
</evidence>
<protein>
    <recommendedName>
        <fullName evidence="2">F-box domain-containing protein</fullName>
    </recommendedName>
</protein>
<feature type="domain" description="F-box" evidence="2">
    <location>
        <begin position="4"/>
        <end position="50"/>
    </location>
</feature>
<proteinExistence type="predicted"/>
<organism evidence="3 4">
    <name type="scientific">Saitoella complicata (strain BCRC 22490 / CBS 7301 / JCM 7358 / NBRC 10748 / NRRL Y-17804)</name>
    <dbReference type="NCBI Taxonomy" id="698492"/>
    <lineage>
        <taxon>Eukaryota</taxon>
        <taxon>Fungi</taxon>
        <taxon>Dikarya</taxon>
        <taxon>Ascomycota</taxon>
        <taxon>Taphrinomycotina</taxon>
        <taxon>Taphrinomycotina incertae sedis</taxon>
        <taxon>Saitoella</taxon>
    </lineage>
</organism>
<reference evidence="3 4" key="3">
    <citation type="journal article" date="2015" name="Genome Announc.">
        <title>Draft Genome Sequence of the Archiascomycetous Yeast Saitoella complicata.</title>
        <authorList>
            <person name="Yamauchi K."/>
            <person name="Kondo S."/>
            <person name="Hamamoto M."/>
            <person name="Takahashi Y."/>
            <person name="Ogura Y."/>
            <person name="Hayashi T."/>
            <person name="Nishida H."/>
        </authorList>
    </citation>
    <scope>NUCLEOTIDE SEQUENCE [LARGE SCALE GENOMIC DNA]</scope>
    <source>
        <strain evidence="3 4">NRRL Y-17804</strain>
    </source>
</reference>
<reference evidence="3 4" key="2">
    <citation type="journal article" date="2014" name="J. Gen. Appl. Microbiol.">
        <title>The early diverging ascomycetous budding yeast Saitoella complicata has three histone deacetylases belonging to the Clr6, Hos2, and Rpd3 lineages.</title>
        <authorList>
            <person name="Nishida H."/>
            <person name="Matsumoto T."/>
            <person name="Kondo S."/>
            <person name="Hamamoto M."/>
            <person name="Yoshikawa H."/>
        </authorList>
    </citation>
    <scope>NUCLEOTIDE SEQUENCE [LARGE SCALE GENOMIC DNA]</scope>
    <source>
        <strain evidence="3 4">NRRL Y-17804</strain>
    </source>
</reference>
<keyword evidence="1" id="KW-1133">Transmembrane helix</keyword>
<name>A0A0E9NJC4_SAICN</name>
<dbReference type="Pfam" id="PF12937">
    <property type="entry name" value="F-box-like"/>
    <property type="match status" value="1"/>
</dbReference>
<evidence type="ECO:0000256" key="1">
    <source>
        <dbReference type="SAM" id="Phobius"/>
    </source>
</evidence>
<dbReference type="InterPro" id="IPR036047">
    <property type="entry name" value="F-box-like_dom_sf"/>
</dbReference>
<evidence type="ECO:0000313" key="3">
    <source>
        <dbReference type="EMBL" id="GAO49944.1"/>
    </source>
</evidence>
<feature type="transmembrane region" description="Helical" evidence="1">
    <location>
        <begin position="383"/>
        <end position="401"/>
    </location>
</feature>
<reference evidence="3 4" key="1">
    <citation type="journal article" date="2011" name="J. Gen. Appl. Microbiol.">
        <title>Draft genome sequencing of the enigmatic yeast Saitoella complicata.</title>
        <authorList>
            <person name="Nishida H."/>
            <person name="Hamamoto M."/>
            <person name="Sugiyama J."/>
        </authorList>
    </citation>
    <scope>NUCLEOTIDE SEQUENCE [LARGE SCALE GENOMIC DNA]</scope>
    <source>
        <strain evidence="3 4">NRRL Y-17804</strain>
    </source>
</reference>
<keyword evidence="1" id="KW-0812">Transmembrane</keyword>
<gene>
    <name evidence="3" type="ORF">G7K_4080-t1</name>
</gene>
<dbReference type="PANTHER" id="PTHR38646">
    <property type="entry name" value="YALI0F00814P"/>
    <property type="match status" value="1"/>
</dbReference>
<dbReference type="AlphaFoldDB" id="A0A0E9NJC4"/>
<dbReference type="PROSITE" id="PS50181">
    <property type="entry name" value="FBOX"/>
    <property type="match status" value="1"/>
</dbReference>
<sequence length="535" mass="61698">MPNESTIKKLPNELVTEVALYLSAADLLSLGSTCRAMRAFVRDADLWTVKIKRDFGCEGLEFQWEQSDDGAYSSRERQRKYMKLEEGEWMSSCAEWDCAWLNEGNGHYWRIEHNPRSPFGRSLNLGHRWVFWLHAHTRLRIPPGRYEVSFGLQVVQPNPMLRFVSFKIQEKPPVSETLDGEAQMYADEMIRFPMAEVQSTYLRALSTPDFREVTWQSTFLVRGSSEKGKEWGEVEVEIKDTSDMPKTGVNLDYVKFKRVHVDEDTIDPVAEGVNERPIIRDYPRRRRRGDRTPEEPGLKSLFTGFFSRIGHARCCAIKTVEIAMIHRDTEDLRTMTQPLLSTEQLVEIRARQRTFENAYVRTALGEFSFALVILRIFSKEFYTIGALYTFSGFIVLTAALFRRGRSNREFFGPEQAKHFRTSGDVVLMLSALYGCLYIGNAFRPDLETVECHLWTVSVSVLSRKALPLHAQNTIPGLGMHQYSFTYLCNMCFGLAYMNCRNPGAYMYMCCQVPSSYRICRELISIIPHEGVNMVH</sequence>
<keyword evidence="4" id="KW-1185">Reference proteome</keyword>
<dbReference type="SUPFAM" id="SSF81383">
    <property type="entry name" value="F-box domain"/>
    <property type="match status" value="1"/>
</dbReference>
<dbReference type="InterPro" id="IPR001810">
    <property type="entry name" value="F-box_dom"/>
</dbReference>
<evidence type="ECO:0000313" key="4">
    <source>
        <dbReference type="Proteomes" id="UP000033140"/>
    </source>
</evidence>
<comment type="caution">
    <text evidence="3">The sequence shown here is derived from an EMBL/GenBank/DDBJ whole genome shotgun (WGS) entry which is preliminary data.</text>
</comment>
<dbReference type="SMART" id="SM00256">
    <property type="entry name" value="FBOX"/>
    <property type="match status" value="1"/>
</dbReference>